<sequence>MWDLRRSSCSPLSNDVVSTEITDKRCTGYTNGQSRSKTTCRILISITVHSVVAFDRDPEGQLHRHSITMLTGDTAHDHLTVEPSASCNVYHCGQLQIDVHVYSMKTIMPWQYHG</sequence>
<protein>
    <submittedName>
        <fullName evidence="1">Uncharacterized protein</fullName>
    </submittedName>
</protein>
<keyword evidence="2" id="KW-1185">Reference proteome</keyword>
<gene>
    <name evidence="1" type="ORF">PoB_005163900</name>
</gene>
<accession>A0AAV4C1Y1</accession>
<dbReference type="EMBL" id="BLXT01005709">
    <property type="protein sequence ID" value="GFO25134.1"/>
    <property type="molecule type" value="Genomic_DNA"/>
</dbReference>
<dbReference type="AlphaFoldDB" id="A0AAV4C1Y1"/>
<name>A0AAV4C1Y1_9GAST</name>
<organism evidence="1 2">
    <name type="scientific">Plakobranchus ocellatus</name>
    <dbReference type="NCBI Taxonomy" id="259542"/>
    <lineage>
        <taxon>Eukaryota</taxon>
        <taxon>Metazoa</taxon>
        <taxon>Spiralia</taxon>
        <taxon>Lophotrochozoa</taxon>
        <taxon>Mollusca</taxon>
        <taxon>Gastropoda</taxon>
        <taxon>Heterobranchia</taxon>
        <taxon>Euthyneura</taxon>
        <taxon>Panpulmonata</taxon>
        <taxon>Sacoglossa</taxon>
        <taxon>Placobranchoidea</taxon>
        <taxon>Plakobranchidae</taxon>
        <taxon>Plakobranchus</taxon>
    </lineage>
</organism>
<reference evidence="1 2" key="1">
    <citation type="journal article" date="2021" name="Elife">
        <title>Chloroplast acquisition without the gene transfer in kleptoplastic sea slugs, Plakobranchus ocellatus.</title>
        <authorList>
            <person name="Maeda T."/>
            <person name="Takahashi S."/>
            <person name="Yoshida T."/>
            <person name="Shimamura S."/>
            <person name="Takaki Y."/>
            <person name="Nagai Y."/>
            <person name="Toyoda A."/>
            <person name="Suzuki Y."/>
            <person name="Arimoto A."/>
            <person name="Ishii H."/>
            <person name="Satoh N."/>
            <person name="Nishiyama T."/>
            <person name="Hasebe M."/>
            <person name="Maruyama T."/>
            <person name="Minagawa J."/>
            <person name="Obokata J."/>
            <person name="Shigenobu S."/>
        </authorList>
    </citation>
    <scope>NUCLEOTIDE SEQUENCE [LARGE SCALE GENOMIC DNA]</scope>
</reference>
<comment type="caution">
    <text evidence="1">The sequence shown here is derived from an EMBL/GenBank/DDBJ whole genome shotgun (WGS) entry which is preliminary data.</text>
</comment>
<evidence type="ECO:0000313" key="1">
    <source>
        <dbReference type="EMBL" id="GFO25134.1"/>
    </source>
</evidence>
<dbReference type="Proteomes" id="UP000735302">
    <property type="component" value="Unassembled WGS sequence"/>
</dbReference>
<proteinExistence type="predicted"/>
<evidence type="ECO:0000313" key="2">
    <source>
        <dbReference type="Proteomes" id="UP000735302"/>
    </source>
</evidence>